<dbReference type="KEGG" id="ehx:EMIHUDRAFT_451070"/>
<dbReference type="AlphaFoldDB" id="A0A0D3J962"/>
<organism evidence="2 3">
    <name type="scientific">Emiliania huxleyi (strain CCMP1516)</name>
    <dbReference type="NCBI Taxonomy" id="280463"/>
    <lineage>
        <taxon>Eukaryota</taxon>
        <taxon>Haptista</taxon>
        <taxon>Haptophyta</taxon>
        <taxon>Prymnesiophyceae</taxon>
        <taxon>Isochrysidales</taxon>
        <taxon>Noelaerhabdaceae</taxon>
        <taxon>Emiliania</taxon>
    </lineage>
</organism>
<reference evidence="2" key="2">
    <citation type="submission" date="2024-10" db="UniProtKB">
        <authorList>
            <consortium name="EnsemblProtists"/>
        </authorList>
    </citation>
    <scope>IDENTIFICATION</scope>
</reference>
<protein>
    <submittedName>
        <fullName evidence="2">Uncharacterized protein</fullName>
    </submittedName>
</protein>
<keyword evidence="3" id="KW-1185">Reference proteome</keyword>
<dbReference type="Proteomes" id="UP000013827">
    <property type="component" value="Unassembled WGS sequence"/>
</dbReference>
<sequence>MFGTPAARPPRRKVLWVGFSPTANTPPELCITPPSAWLSGGRMSPSSSPTSPRNPRALRISHPRLALAMLASCSVLLLLMVATTSSGKPRQLLQREGLLFGRTPMAGGLSAMLYGDGIAVEIPDPRSPAAAAPAVAPSRPDGSPASKAAPAAAPSRPIRAAAPAPLSPVAEAAAPVPAASPSRPKSSSSSSLTAESRPVRTEAAAPSPASGLSRPVSRLVNVTFAFARTPLLGGSAELFWLSDNATERWYASLPAGVEGGTLSVQASAGARYRVVEGGSGKTIARQTASHEAPAARRTGFRPVVLRFSVQPSRFHVGGEAGGRLSLYWSWAGEGGSGYVDAAAQRAHGVSTGHVPTTYQPRTRAAVASVALVVTRSIATMSGERWIVRDAAGRQVRAVVAADAPAEQAVVLDARWAVWH</sequence>
<dbReference type="RefSeq" id="XP_005772476.1">
    <property type="nucleotide sequence ID" value="XM_005772419.1"/>
</dbReference>
<proteinExistence type="predicted"/>
<evidence type="ECO:0000313" key="3">
    <source>
        <dbReference type="Proteomes" id="UP000013827"/>
    </source>
</evidence>
<reference evidence="3" key="1">
    <citation type="journal article" date="2013" name="Nature">
        <title>Pan genome of the phytoplankton Emiliania underpins its global distribution.</title>
        <authorList>
            <person name="Read B.A."/>
            <person name="Kegel J."/>
            <person name="Klute M.J."/>
            <person name="Kuo A."/>
            <person name="Lefebvre S.C."/>
            <person name="Maumus F."/>
            <person name="Mayer C."/>
            <person name="Miller J."/>
            <person name="Monier A."/>
            <person name="Salamov A."/>
            <person name="Young J."/>
            <person name="Aguilar M."/>
            <person name="Claverie J.M."/>
            <person name="Frickenhaus S."/>
            <person name="Gonzalez K."/>
            <person name="Herman E.K."/>
            <person name="Lin Y.C."/>
            <person name="Napier J."/>
            <person name="Ogata H."/>
            <person name="Sarno A.F."/>
            <person name="Shmutz J."/>
            <person name="Schroeder D."/>
            <person name="de Vargas C."/>
            <person name="Verret F."/>
            <person name="von Dassow P."/>
            <person name="Valentin K."/>
            <person name="Van de Peer Y."/>
            <person name="Wheeler G."/>
            <person name="Dacks J.B."/>
            <person name="Delwiche C.F."/>
            <person name="Dyhrman S.T."/>
            <person name="Glockner G."/>
            <person name="John U."/>
            <person name="Richards T."/>
            <person name="Worden A.Z."/>
            <person name="Zhang X."/>
            <person name="Grigoriev I.V."/>
            <person name="Allen A.E."/>
            <person name="Bidle K."/>
            <person name="Borodovsky M."/>
            <person name="Bowler C."/>
            <person name="Brownlee C."/>
            <person name="Cock J.M."/>
            <person name="Elias M."/>
            <person name="Gladyshev V.N."/>
            <person name="Groth M."/>
            <person name="Guda C."/>
            <person name="Hadaegh A."/>
            <person name="Iglesias-Rodriguez M.D."/>
            <person name="Jenkins J."/>
            <person name="Jones B.M."/>
            <person name="Lawson T."/>
            <person name="Leese F."/>
            <person name="Lindquist E."/>
            <person name="Lobanov A."/>
            <person name="Lomsadze A."/>
            <person name="Malik S.B."/>
            <person name="Marsh M.E."/>
            <person name="Mackinder L."/>
            <person name="Mock T."/>
            <person name="Mueller-Roeber B."/>
            <person name="Pagarete A."/>
            <person name="Parker M."/>
            <person name="Probert I."/>
            <person name="Quesneville H."/>
            <person name="Raines C."/>
            <person name="Rensing S.A."/>
            <person name="Riano-Pachon D.M."/>
            <person name="Richier S."/>
            <person name="Rokitta S."/>
            <person name="Shiraiwa Y."/>
            <person name="Soanes D.M."/>
            <person name="van der Giezen M."/>
            <person name="Wahlund T.M."/>
            <person name="Williams B."/>
            <person name="Wilson W."/>
            <person name="Wolfe G."/>
            <person name="Wurch L.L."/>
        </authorList>
    </citation>
    <scope>NUCLEOTIDE SEQUENCE</scope>
</reference>
<dbReference type="HOGENOM" id="CLU_656278_0_0_1"/>
<evidence type="ECO:0000313" key="2">
    <source>
        <dbReference type="EnsemblProtists" id="EOD20047"/>
    </source>
</evidence>
<dbReference type="EnsemblProtists" id="EOD20047">
    <property type="protein sequence ID" value="EOD20047"/>
    <property type="gene ID" value="EMIHUDRAFT_451070"/>
</dbReference>
<feature type="region of interest" description="Disordered" evidence="1">
    <location>
        <begin position="125"/>
        <end position="157"/>
    </location>
</feature>
<feature type="compositionally biased region" description="Low complexity" evidence="1">
    <location>
        <begin position="127"/>
        <end position="157"/>
    </location>
</feature>
<dbReference type="GeneID" id="17265545"/>
<evidence type="ECO:0000256" key="1">
    <source>
        <dbReference type="SAM" id="MobiDB-lite"/>
    </source>
</evidence>
<feature type="compositionally biased region" description="Low complexity" evidence="1">
    <location>
        <begin position="172"/>
        <end position="196"/>
    </location>
</feature>
<accession>A0A0D3J962</accession>
<feature type="region of interest" description="Disordered" evidence="1">
    <location>
        <begin position="172"/>
        <end position="213"/>
    </location>
</feature>
<name>A0A0D3J962_EMIH1</name>
<dbReference type="PaxDb" id="2903-EOD20047"/>